<keyword evidence="3" id="KW-1185">Reference proteome</keyword>
<name>A0A1R2D3B3_9CILI</name>
<feature type="domain" description="Arrestin C-terminal-like" evidence="1">
    <location>
        <begin position="164"/>
        <end position="303"/>
    </location>
</feature>
<dbReference type="PANTHER" id="PTHR11188:SF17">
    <property type="entry name" value="FI21816P1"/>
    <property type="match status" value="1"/>
</dbReference>
<dbReference type="GO" id="GO:0015031">
    <property type="term" value="P:protein transport"/>
    <property type="evidence" value="ECO:0007669"/>
    <property type="project" value="TreeGrafter"/>
</dbReference>
<evidence type="ECO:0000313" key="3">
    <source>
        <dbReference type="Proteomes" id="UP000187209"/>
    </source>
</evidence>
<dbReference type="Proteomes" id="UP000187209">
    <property type="component" value="Unassembled WGS sequence"/>
</dbReference>
<evidence type="ECO:0000259" key="1">
    <source>
        <dbReference type="SMART" id="SM01017"/>
    </source>
</evidence>
<dbReference type="InterPro" id="IPR014752">
    <property type="entry name" value="Arrestin-like_C"/>
</dbReference>
<dbReference type="Pfam" id="PF02752">
    <property type="entry name" value="Arrestin_C"/>
    <property type="match status" value="1"/>
</dbReference>
<dbReference type="InterPro" id="IPR050357">
    <property type="entry name" value="Arrestin_domain-protein"/>
</dbReference>
<gene>
    <name evidence="2" type="ORF">SteCoe_838</name>
</gene>
<dbReference type="EMBL" id="MPUH01000008">
    <property type="protein sequence ID" value="OMJ95759.1"/>
    <property type="molecule type" value="Genomic_DNA"/>
</dbReference>
<dbReference type="SMART" id="SM01017">
    <property type="entry name" value="Arrestin_C"/>
    <property type="match status" value="1"/>
</dbReference>
<evidence type="ECO:0000313" key="2">
    <source>
        <dbReference type="EMBL" id="OMJ95759.1"/>
    </source>
</evidence>
<sequence length="327" mass="37196">MGGASQKSKIFIEVDCPVVLAGEELKGNVHLFISSITDNLVLTLELFGGEKVTYLMGGEADWYNNRVDYPQSGGVLCREKMLSCGFYSFPFAFRTSKKLPGSMKTYDSYHKASISYILSAEATANNLKTLTTTTPVIIRQYIKQKQMLEPSPKLNQLKHFNFVSNKKTSFKVDISKKSFRPNENVYMQITFDNCDCEDNLKTIEITLHRNIHFEFCSGRKSDRDQVVMSYVHKIRVPNDSPLLMNCKSVGFSFLLDFKDKHIEGCGTSFGKIIESKYFFEVTAKFGNYAAPVRIFVPVIIEPEELEPKVCEMFDGRIEMPVSTIEME</sequence>
<dbReference type="OrthoDB" id="2333384at2759"/>
<protein>
    <recommendedName>
        <fullName evidence="1">Arrestin C-terminal-like domain-containing protein</fullName>
    </recommendedName>
</protein>
<reference evidence="2 3" key="1">
    <citation type="submission" date="2016-11" db="EMBL/GenBank/DDBJ databases">
        <title>The macronuclear genome of Stentor coeruleus: a giant cell with tiny introns.</title>
        <authorList>
            <person name="Slabodnick M."/>
            <person name="Ruby J.G."/>
            <person name="Reiff S.B."/>
            <person name="Swart E.C."/>
            <person name="Gosai S."/>
            <person name="Prabakaran S."/>
            <person name="Witkowska E."/>
            <person name="Larue G.E."/>
            <person name="Fisher S."/>
            <person name="Freeman R.M."/>
            <person name="Gunawardena J."/>
            <person name="Chu W."/>
            <person name="Stover N.A."/>
            <person name="Gregory B.D."/>
            <person name="Nowacki M."/>
            <person name="Derisi J."/>
            <person name="Roy S.W."/>
            <person name="Marshall W.F."/>
            <person name="Sood P."/>
        </authorList>
    </citation>
    <scope>NUCLEOTIDE SEQUENCE [LARGE SCALE GENOMIC DNA]</scope>
    <source>
        <strain evidence="2">WM001</strain>
    </source>
</reference>
<dbReference type="Gene3D" id="2.60.40.640">
    <property type="match status" value="2"/>
</dbReference>
<dbReference type="PANTHER" id="PTHR11188">
    <property type="entry name" value="ARRESTIN DOMAIN CONTAINING PROTEIN"/>
    <property type="match status" value="1"/>
</dbReference>
<proteinExistence type="predicted"/>
<comment type="caution">
    <text evidence="2">The sequence shown here is derived from an EMBL/GenBank/DDBJ whole genome shotgun (WGS) entry which is preliminary data.</text>
</comment>
<dbReference type="GO" id="GO:0005737">
    <property type="term" value="C:cytoplasm"/>
    <property type="evidence" value="ECO:0007669"/>
    <property type="project" value="TreeGrafter"/>
</dbReference>
<accession>A0A1R2D3B3</accession>
<organism evidence="2 3">
    <name type="scientific">Stentor coeruleus</name>
    <dbReference type="NCBI Taxonomy" id="5963"/>
    <lineage>
        <taxon>Eukaryota</taxon>
        <taxon>Sar</taxon>
        <taxon>Alveolata</taxon>
        <taxon>Ciliophora</taxon>
        <taxon>Postciliodesmatophora</taxon>
        <taxon>Heterotrichea</taxon>
        <taxon>Heterotrichida</taxon>
        <taxon>Stentoridae</taxon>
        <taxon>Stentor</taxon>
    </lineage>
</organism>
<dbReference type="InterPro" id="IPR011022">
    <property type="entry name" value="Arrestin_C-like"/>
</dbReference>
<dbReference type="AlphaFoldDB" id="A0A1R2D3B3"/>